<evidence type="ECO:0000313" key="1">
    <source>
        <dbReference type="EMBL" id="RIA85171.1"/>
    </source>
</evidence>
<protein>
    <submittedName>
        <fullName evidence="1">Uncharacterized protein</fullName>
    </submittedName>
</protein>
<accession>A0A397SQP9</accession>
<reference evidence="1 2" key="1">
    <citation type="submission" date="2018-06" db="EMBL/GenBank/DDBJ databases">
        <title>Comparative genomics reveals the genomic features of Rhizophagus irregularis, R. cerebriforme, R. diaphanum and Gigaspora rosea, and their symbiotic lifestyle signature.</title>
        <authorList>
            <person name="Morin E."/>
            <person name="San Clemente H."/>
            <person name="Chen E.C.H."/>
            <person name="De La Providencia I."/>
            <person name="Hainaut M."/>
            <person name="Kuo A."/>
            <person name="Kohler A."/>
            <person name="Murat C."/>
            <person name="Tang N."/>
            <person name="Roy S."/>
            <person name="Loubradou J."/>
            <person name="Henrissat B."/>
            <person name="Grigoriev I.V."/>
            <person name="Corradi N."/>
            <person name="Roux C."/>
            <person name="Martin F.M."/>
        </authorList>
    </citation>
    <scope>NUCLEOTIDE SEQUENCE [LARGE SCALE GENOMIC DNA]</scope>
    <source>
        <strain evidence="1 2">DAOM 227022</strain>
    </source>
</reference>
<evidence type="ECO:0000313" key="2">
    <source>
        <dbReference type="Proteomes" id="UP000265703"/>
    </source>
</evidence>
<proteinExistence type="predicted"/>
<dbReference type="EMBL" id="QKYT01000443">
    <property type="protein sequence ID" value="RIA85171.1"/>
    <property type="molecule type" value="Genomic_DNA"/>
</dbReference>
<keyword evidence="2" id="KW-1185">Reference proteome</keyword>
<dbReference type="Proteomes" id="UP000265703">
    <property type="component" value="Unassembled WGS sequence"/>
</dbReference>
<comment type="caution">
    <text evidence="1">The sequence shown here is derived from an EMBL/GenBank/DDBJ whole genome shotgun (WGS) entry which is preliminary data.</text>
</comment>
<gene>
    <name evidence="1" type="ORF">C1645_741802</name>
</gene>
<dbReference type="OrthoDB" id="2400077at2759"/>
<dbReference type="AlphaFoldDB" id="A0A397SQP9"/>
<name>A0A397SQP9_9GLOM</name>
<sequence length="194" mass="22080">MEYAGTDIESLSDNDSTSSGYKPLGFHGTCPSKLNSYQGKRFHSERVYIRLLQQLLLLGTAPKKMVIKNMKHVITGDLMDNHGKIEKQRNLADKKFGKGQSSFTGQQNLENRELETITPFPGASKTKSSSLKNQPTINTMYDFDPGSDAERHKVKYTHTVVSVREFKRIQVREYVPEITTLENAKLKNRNKKNK</sequence>
<organism evidence="1 2">
    <name type="scientific">Glomus cerebriforme</name>
    <dbReference type="NCBI Taxonomy" id="658196"/>
    <lineage>
        <taxon>Eukaryota</taxon>
        <taxon>Fungi</taxon>
        <taxon>Fungi incertae sedis</taxon>
        <taxon>Mucoromycota</taxon>
        <taxon>Glomeromycotina</taxon>
        <taxon>Glomeromycetes</taxon>
        <taxon>Glomerales</taxon>
        <taxon>Glomeraceae</taxon>
        <taxon>Glomus</taxon>
    </lineage>
</organism>